<accession>A0A3Q9BJ25</accession>
<dbReference type="PROSITE" id="PS51257">
    <property type="entry name" value="PROKAR_LIPOPROTEIN"/>
    <property type="match status" value="1"/>
</dbReference>
<dbReference type="Proteomes" id="UP000273326">
    <property type="component" value="Chromosome"/>
</dbReference>
<dbReference type="PROSITE" id="PS01039">
    <property type="entry name" value="SBP_BACTERIAL_3"/>
    <property type="match status" value="1"/>
</dbReference>
<evidence type="ECO:0000256" key="5">
    <source>
        <dbReference type="SAM" id="SignalP"/>
    </source>
</evidence>
<sequence>MGKMGGNKMKKNWVKGLVGLVSIAMLAACGADTNSATDSSAISGEESTSDKLADIQERGKLIIATTADYPPYEWHLVKDGKDEIVGFDIDIAKAIADELGVDLEVKDMDFDGLIPALSTGKVDLVIAGMNPTPKREESVDFTDIYISTQDVVLIREEDAEKFTSPESLSDAKWATQKSTIQEDFLKEEYADAYLQSVGKWGTAILSLNTGKVDAILMVETVANQYAKQNDNLVIADFDIESEPNEAAIAVQKGNEDFLETVNGILNELQESGAVDQLILDNVQLMEENTTEE</sequence>
<evidence type="ECO:0000313" key="7">
    <source>
        <dbReference type="EMBL" id="AZP03479.1"/>
    </source>
</evidence>
<evidence type="ECO:0000259" key="6">
    <source>
        <dbReference type="SMART" id="SM00062"/>
    </source>
</evidence>
<evidence type="ECO:0000256" key="1">
    <source>
        <dbReference type="ARBA" id="ARBA00004196"/>
    </source>
</evidence>
<name>A0A3Q9BJ25_9LACT</name>
<evidence type="ECO:0000313" key="8">
    <source>
        <dbReference type="Proteomes" id="UP000273326"/>
    </source>
</evidence>
<dbReference type="GO" id="GO:0030313">
    <property type="term" value="C:cell envelope"/>
    <property type="evidence" value="ECO:0007669"/>
    <property type="project" value="UniProtKB-SubCell"/>
</dbReference>
<evidence type="ECO:0000256" key="3">
    <source>
        <dbReference type="ARBA" id="ARBA00022729"/>
    </source>
</evidence>
<feature type="signal peptide" evidence="5">
    <location>
        <begin position="1"/>
        <end position="27"/>
    </location>
</feature>
<keyword evidence="8" id="KW-1185">Reference proteome</keyword>
<dbReference type="KEGG" id="jeh:EJN90_01655"/>
<comment type="similarity">
    <text evidence="2 4">Belongs to the bacterial solute-binding protein 3 family.</text>
</comment>
<dbReference type="SMART" id="SM00062">
    <property type="entry name" value="PBPb"/>
    <property type="match status" value="1"/>
</dbReference>
<dbReference type="EMBL" id="CP034465">
    <property type="protein sequence ID" value="AZP03479.1"/>
    <property type="molecule type" value="Genomic_DNA"/>
</dbReference>
<dbReference type="Pfam" id="PF00497">
    <property type="entry name" value="SBP_bac_3"/>
    <property type="match status" value="1"/>
</dbReference>
<feature type="chain" id="PRO_5039033430" evidence="5">
    <location>
        <begin position="28"/>
        <end position="292"/>
    </location>
</feature>
<dbReference type="OrthoDB" id="9811552at2"/>
<proteinExistence type="inferred from homology"/>
<dbReference type="AlphaFoldDB" id="A0A3Q9BJ25"/>
<keyword evidence="3 5" id="KW-0732">Signal</keyword>
<dbReference type="InterPro" id="IPR018313">
    <property type="entry name" value="SBP_3_CS"/>
</dbReference>
<dbReference type="PANTHER" id="PTHR35936">
    <property type="entry name" value="MEMBRANE-BOUND LYTIC MUREIN TRANSGLYCOSYLASE F"/>
    <property type="match status" value="1"/>
</dbReference>
<gene>
    <name evidence="7" type="ORF">EJN90_01655</name>
</gene>
<organism evidence="7 8">
    <name type="scientific">Jeotgalibaca ciconiae</name>
    <dbReference type="NCBI Taxonomy" id="2496265"/>
    <lineage>
        <taxon>Bacteria</taxon>
        <taxon>Bacillati</taxon>
        <taxon>Bacillota</taxon>
        <taxon>Bacilli</taxon>
        <taxon>Lactobacillales</taxon>
        <taxon>Carnobacteriaceae</taxon>
        <taxon>Jeotgalibaca</taxon>
    </lineage>
</organism>
<reference evidence="8" key="1">
    <citation type="submission" date="2018-12" db="EMBL/GenBank/DDBJ databases">
        <title>Complete genome sequencing of Jeotgalibaca sp. H21T32.</title>
        <authorList>
            <person name="Bae J.-W."/>
            <person name="Lee S.-Y."/>
        </authorList>
    </citation>
    <scope>NUCLEOTIDE SEQUENCE [LARGE SCALE GENOMIC DNA]</scope>
    <source>
        <strain evidence="8">H21T32</strain>
    </source>
</reference>
<evidence type="ECO:0000256" key="4">
    <source>
        <dbReference type="RuleBase" id="RU003744"/>
    </source>
</evidence>
<protein>
    <submittedName>
        <fullName evidence="7">Transporter substrate-binding domain-containing protein</fullName>
    </submittedName>
</protein>
<dbReference type="PANTHER" id="PTHR35936:SF17">
    <property type="entry name" value="ARGININE-BINDING EXTRACELLULAR PROTEIN ARTP"/>
    <property type="match status" value="1"/>
</dbReference>
<dbReference type="Gene3D" id="3.40.190.10">
    <property type="entry name" value="Periplasmic binding protein-like II"/>
    <property type="match status" value="2"/>
</dbReference>
<dbReference type="SUPFAM" id="SSF53850">
    <property type="entry name" value="Periplasmic binding protein-like II"/>
    <property type="match status" value="1"/>
</dbReference>
<feature type="domain" description="Solute-binding protein family 3/N-terminal" evidence="6">
    <location>
        <begin position="60"/>
        <end position="285"/>
    </location>
</feature>
<dbReference type="InterPro" id="IPR001638">
    <property type="entry name" value="Solute-binding_3/MltF_N"/>
</dbReference>
<comment type="subcellular location">
    <subcellularLocation>
        <location evidence="1">Cell envelope</location>
    </subcellularLocation>
</comment>
<evidence type="ECO:0000256" key="2">
    <source>
        <dbReference type="ARBA" id="ARBA00010333"/>
    </source>
</evidence>